<evidence type="ECO:0000313" key="2">
    <source>
        <dbReference type="EMBL" id="KAJ8419950.1"/>
    </source>
</evidence>
<protein>
    <submittedName>
        <fullName evidence="2">Uncharacterized protein</fullName>
    </submittedName>
</protein>
<dbReference type="Proteomes" id="UP001153076">
    <property type="component" value="Unassembled WGS sequence"/>
</dbReference>
<evidence type="ECO:0000256" key="1">
    <source>
        <dbReference type="SAM" id="MobiDB-lite"/>
    </source>
</evidence>
<feature type="compositionally biased region" description="Basic and acidic residues" evidence="1">
    <location>
        <begin position="162"/>
        <end position="178"/>
    </location>
</feature>
<keyword evidence="3" id="KW-1185">Reference proteome</keyword>
<gene>
    <name evidence="2" type="ORF">Cgig2_002968</name>
</gene>
<organism evidence="2 3">
    <name type="scientific">Carnegiea gigantea</name>
    <dbReference type="NCBI Taxonomy" id="171969"/>
    <lineage>
        <taxon>Eukaryota</taxon>
        <taxon>Viridiplantae</taxon>
        <taxon>Streptophyta</taxon>
        <taxon>Embryophyta</taxon>
        <taxon>Tracheophyta</taxon>
        <taxon>Spermatophyta</taxon>
        <taxon>Magnoliopsida</taxon>
        <taxon>eudicotyledons</taxon>
        <taxon>Gunneridae</taxon>
        <taxon>Pentapetalae</taxon>
        <taxon>Caryophyllales</taxon>
        <taxon>Cactineae</taxon>
        <taxon>Cactaceae</taxon>
        <taxon>Cactoideae</taxon>
        <taxon>Echinocereeae</taxon>
        <taxon>Carnegiea</taxon>
    </lineage>
</organism>
<feature type="region of interest" description="Disordered" evidence="1">
    <location>
        <begin position="1"/>
        <end position="42"/>
    </location>
</feature>
<dbReference type="AlphaFoldDB" id="A0A9Q1GGF0"/>
<feature type="compositionally biased region" description="Basic and acidic residues" evidence="1">
    <location>
        <begin position="1"/>
        <end position="40"/>
    </location>
</feature>
<feature type="region of interest" description="Disordered" evidence="1">
    <location>
        <begin position="153"/>
        <end position="178"/>
    </location>
</feature>
<evidence type="ECO:0000313" key="3">
    <source>
        <dbReference type="Proteomes" id="UP001153076"/>
    </source>
</evidence>
<name>A0A9Q1GGF0_9CARY</name>
<sequence>MAPEASRSREGREAEKQIERGETDRLRQGQTKGAERDGPQLKESLIPIFGPQLKRNGGDNSCYLNQRSHPSYAEIVKFSVGCANTYLDFPIAQGDGAALLPPLPNLGSSLGSSRASTHSLNSENILLTNPPAMINEEVPINEDPLDFMEDDVMEDSPALEAYDSHTEELLQGEPYEHN</sequence>
<comment type="caution">
    <text evidence="2">The sequence shown here is derived from an EMBL/GenBank/DDBJ whole genome shotgun (WGS) entry which is preliminary data.</text>
</comment>
<reference evidence="2" key="1">
    <citation type="submission" date="2022-04" db="EMBL/GenBank/DDBJ databases">
        <title>Carnegiea gigantea Genome sequencing and assembly v2.</title>
        <authorList>
            <person name="Copetti D."/>
            <person name="Sanderson M.J."/>
            <person name="Burquez A."/>
            <person name="Wojciechowski M.F."/>
        </authorList>
    </citation>
    <scope>NUCLEOTIDE SEQUENCE</scope>
    <source>
        <strain evidence="2">SGP5-SGP5p</strain>
        <tissue evidence="2">Aerial part</tissue>
    </source>
</reference>
<proteinExistence type="predicted"/>
<dbReference type="EMBL" id="JAKOGI010004101">
    <property type="protein sequence ID" value="KAJ8419950.1"/>
    <property type="molecule type" value="Genomic_DNA"/>
</dbReference>
<accession>A0A9Q1GGF0</accession>